<dbReference type="AlphaFoldDB" id="A0A197JPP6"/>
<feature type="domain" description="RRM" evidence="3">
    <location>
        <begin position="1"/>
        <end position="52"/>
    </location>
</feature>
<dbReference type="PANTHER" id="PTHR48038:SF1">
    <property type="entry name" value="RIBONUCLEOPROTEIN RB97D"/>
    <property type="match status" value="1"/>
</dbReference>
<evidence type="ECO:0000313" key="5">
    <source>
        <dbReference type="EMBL" id="OAQ27232.1"/>
    </source>
</evidence>
<accession>A0A197JPP6</accession>
<reference evidence="5 6" key="1">
    <citation type="submission" date="2016-05" db="EMBL/GenBank/DDBJ databases">
        <title>Genome sequencing reveals origins of a unique bacterial endosymbiosis in the earliest lineages of terrestrial Fungi.</title>
        <authorList>
            <consortium name="DOE Joint Genome Institute"/>
            <person name="Uehling J."/>
            <person name="Gryganskyi A."/>
            <person name="Hameed K."/>
            <person name="Tschaplinski T."/>
            <person name="Misztal P."/>
            <person name="Wu S."/>
            <person name="Desiro A."/>
            <person name="Vande Pol N."/>
            <person name="Du Z.-Y."/>
            <person name="Zienkiewicz A."/>
            <person name="Zienkiewicz K."/>
            <person name="Morin E."/>
            <person name="Tisserant E."/>
            <person name="Splivallo R."/>
            <person name="Hainaut M."/>
            <person name="Henrissat B."/>
            <person name="Ohm R."/>
            <person name="Kuo A."/>
            <person name="Yan J."/>
            <person name="Lipzen A."/>
            <person name="Nolan M."/>
            <person name="Labutti K."/>
            <person name="Barry K."/>
            <person name="Goldstein A."/>
            <person name="Labbe J."/>
            <person name="Schadt C."/>
            <person name="Tuskan G."/>
            <person name="Grigoriev I."/>
            <person name="Martin F."/>
            <person name="Vilgalys R."/>
            <person name="Bonito G."/>
        </authorList>
    </citation>
    <scope>NUCLEOTIDE SEQUENCE [LARGE SCALE GENOMIC DNA]</scope>
    <source>
        <strain evidence="5 6">AG-77</strain>
    </source>
</reference>
<dbReference type="EMBL" id="KV442059">
    <property type="protein sequence ID" value="OAQ27232.1"/>
    <property type="molecule type" value="Genomic_DNA"/>
</dbReference>
<dbReference type="GO" id="GO:0003723">
    <property type="term" value="F:RNA binding"/>
    <property type="evidence" value="ECO:0007669"/>
    <property type="project" value="UniProtKB-UniRule"/>
</dbReference>
<keyword evidence="1" id="KW-0479">Metal-binding</keyword>
<dbReference type="InterPro" id="IPR012677">
    <property type="entry name" value="Nucleotide-bd_a/b_plait_sf"/>
</dbReference>
<dbReference type="SUPFAM" id="SSF54928">
    <property type="entry name" value="RNA-binding domain, RBD"/>
    <property type="match status" value="1"/>
</dbReference>
<dbReference type="InterPro" id="IPR000504">
    <property type="entry name" value="RRM_dom"/>
</dbReference>
<dbReference type="InterPro" id="IPR001878">
    <property type="entry name" value="Znf_CCHC"/>
</dbReference>
<proteinExistence type="predicted"/>
<dbReference type="Pfam" id="PF00098">
    <property type="entry name" value="zf-CCHC"/>
    <property type="match status" value="1"/>
</dbReference>
<feature type="non-terminal residue" evidence="5">
    <location>
        <position position="1"/>
    </location>
</feature>
<feature type="domain" description="CCHC-type" evidence="4">
    <location>
        <begin position="60"/>
        <end position="73"/>
    </location>
</feature>
<evidence type="ECO:0000256" key="2">
    <source>
        <dbReference type="PROSITE-ProRule" id="PRU00176"/>
    </source>
</evidence>
<dbReference type="OrthoDB" id="1099063at2759"/>
<keyword evidence="1" id="KW-0863">Zinc-finger</keyword>
<protein>
    <recommendedName>
        <fullName evidence="7">RNA-binding domain-containing protein</fullName>
    </recommendedName>
</protein>
<keyword evidence="6" id="KW-1185">Reference proteome</keyword>
<name>A0A197JPP6_9FUNG</name>
<dbReference type="PROSITE" id="PS50158">
    <property type="entry name" value="ZF_CCHC"/>
    <property type="match status" value="1"/>
</dbReference>
<dbReference type="Gene3D" id="4.10.60.10">
    <property type="entry name" value="Zinc finger, CCHC-type"/>
    <property type="match status" value="1"/>
</dbReference>
<dbReference type="PROSITE" id="PS50102">
    <property type="entry name" value="RRM"/>
    <property type="match status" value="1"/>
</dbReference>
<evidence type="ECO:0008006" key="7">
    <source>
        <dbReference type="Google" id="ProtNLM"/>
    </source>
</evidence>
<dbReference type="Gene3D" id="3.30.70.330">
    <property type="match status" value="1"/>
</dbReference>
<keyword evidence="2" id="KW-0694">RNA-binding</keyword>
<dbReference type="GO" id="GO:0008270">
    <property type="term" value="F:zinc ion binding"/>
    <property type="evidence" value="ECO:0007669"/>
    <property type="project" value="UniProtKB-KW"/>
</dbReference>
<dbReference type="InterPro" id="IPR035979">
    <property type="entry name" value="RBD_domain_sf"/>
</dbReference>
<dbReference type="Pfam" id="PF00076">
    <property type="entry name" value="RRM_1"/>
    <property type="match status" value="1"/>
</dbReference>
<dbReference type="STRING" id="1314771.A0A197JPP6"/>
<evidence type="ECO:0000256" key="1">
    <source>
        <dbReference type="PROSITE-ProRule" id="PRU00047"/>
    </source>
</evidence>
<gene>
    <name evidence="5" type="ORF">K457DRAFT_54303</name>
</gene>
<sequence length="73" mass="8100">FEKYGRVISVELKHGGFAFVEYEDPRDADDAVSKLNGYELDGNRISVEWSRRSGGPGSGCFLCNGTGHWAREC</sequence>
<evidence type="ECO:0000313" key="6">
    <source>
        <dbReference type="Proteomes" id="UP000078512"/>
    </source>
</evidence>
<dbReference type="PANTHER" id="PTHR48038">
    <property type="entry name" value="RIBONUCLEOPROTEIN RB97D"/>
    <property type="match status" value="1"/>
</dbReference>
<evidence type="ECO:0000259" key="4">
    <source>
        <dbReference type="PROSITE" id="PS50158"/>
    </source>
</evidence>
<organism evidence="5 6">
    <name type="scientific">Linnemannia elongata AG-77</name>
    <dbReference type="NCBI Taxonomy" id="1314771"/>
    <lineage>
        <taxon>Eukaryota</taxon>
        <taxon>Fungi</taxon>
        <taxon>Fungi incertae sedis</taxon>
        <taxon>Mucoromycota</taxon>
        <taxon>Mortierellomycotina</taxon>
        <taxon>Mortierellomycetes</taxon>
        <taxon>Mortierellales</taxon>
        <taxon>Mortierellaceae</taxon>
        <taxon>Linnemannia</taxon>
    </lineage>
</organism>
<feature type="non-terminal residue" evidence="5">
    <location>
        <position position="73"/>
    </location>
</feature>
<evidence type="ECO:0000259" key="3">
    <source>
        <dbReference type="PROSITE" id="PS50102"/>
    </source>
</evidence>
<keyword evidence="1" id="KW-0862">Zinc</keyword>
<dbReference type="Proteomes" id="UP000078512">
    <property type="component" value="Unassembled WGS sequence"/>
</dbReference>